<protein>
    <submittedName>
        <fullName evidence="3">RNA polymerase sigma factor</fullName>
    </submittedName>
</protein>
<dbReference type="GO" id="GO:0006352">
    <property type="term" value="P:DNA-templated transcription initiation"/>
    <property type="evidence" value="ECO:0007669"/>
    <property type="project" value="InterPro"/>
</dbReference>
<feature type="region of interest" description="Disordered" evidence="1">
    <location>
        <begin position="203"/>
        <end position="224"/>
    </location>
</feature>
<dbReference type="OrthoDB" id="278404at2"/>
<accession>A0A518G6L1</accession>
<dbReference type="RefSeq" id="WP_145077691.1">
    <property type="nucleotide sequence ID" value="NZ_CP036298.1"/>
</dbReference>
<dbReference type="InterPro" id="IPR013249">
    <property type="entry name" value="RNA_pol_sigma70_r4_t2"/>
</dbReference>
<dbReference type="KEGG" id="ahel:Q31a_25340"/>
<sequence>MDHSQTTFVIQRYLDALPEGGPTGDDAAEPIIRELLERAVGRLHLLCASFLYKRYPRLARTPVNLDADELLGGVTAGLIDALQKTRPPTVRRFFALANQHIRWQLNDLARRLDESPRAVGLSDAGIVAVPASSASGLSPDGLRILAAIEGLPENEREVFELVGIQALTHAETAMLIGVSEKTVQRRLNRARILLAERLMDLAPPDQTEELPASGDTPSFLQGGS</sequence>
<dbReference type="GO" id="GO:0003677">
    <property type="term" value="F:DNA binding"/>
    <property type="evidence" value="ECO:0007669"/>
    <property type="project" value="InterPro"/>
</dbReference>
<dbReference type="SUPFAM" id="SSF88659">
    <property type="entry name" value="Sigma3 and sigma4 domains of RNA polymerase sigma factors"/>
    <property type="match status" value="1"/>
</dbReference>
<organism evidence="3 4">
    <name type="scientific">Aureliella helgolandensis</name>
    <dbReference type="NCBI Taxonomy" id="2527968"/>
    <lineage>
        <taxon>Bacteria</taxon>
        <taxon>Pseudomonadati</taxon>
        <taxon>Planctomycetota</taxon>
        <taxon>Planctomycetia</taxon>
        <taxon>Pirellulales</taxon>
        <taxon>Pirellulaceae</taxon>
        <taxon>Aureliella</taxon>
    </lineage>
</organism>
<dbReference type="InterPro" id="IPR014284">
    <property type="entry name" value="RNA_pol_sigma-70_dom"/>
</dbReference>
<dbReference type="GO" id="GO:0016987">
    <property type="term" value="F:sigma factor activity"/>
    <property type="evidence" value="ECO:0007669"/>
    <property type="project" value="InterPro"/>
</dbReference>
<evidence type="ECO:0000259" key="2">
    <source>
        <dbReference type="Pfam" id="PF08281"/>
    </source>
</evidence>
<dbReference type="Proteomes" id="UP000318017">
    <property type="component" value="Chromosome"/>
</dbReference>
<reference evidence="3 4" key="1">
    <citation type="submission" date="2019-02" db="EMBL/GenBank/DDBJ databases">
        <title>Deep-cultivation of Planctomycetes and their phenomic and genomic characterization uncovers novel biology.</title>
        <authorList>
            <person name="Wiegand S."/>
            <person name="Jogler M."/>
            <person name="Boedeker C."/>
            <person name="Pinto D."/>
            <person name="Vollmers J."/>
            <person name="Rivas-Marin E."/>
            <person name="Kohn T."/>
            <person name="Peeters S.H."/>
            <person name="Heuer A."/>
            <person name="Rast P."/>
            <person name="Oberbeckmann S."/>
            <person name="Bunk B."/>
            <person name="Jeske O."/>
            <person name="Meyerdierks A."/>
            <person name="Storesund J.E."/>
            <person name="Kallscheuer N."/>
            <person name="Luecker S."/>
            <person name="Lage O.M."/>
            <person name="Pohl T."/>
            <person name="Merkel B.J."/>
            <person name="Hornburger P."/>
            <person name="Mueller R.-W."/>
            <person name="Bruemmer F."/>
            <person name="Labrenz M."/>
            <person name="Spormann A.M."/>
            <person name="Op den Camp H."/>
            <person name="Overmann J."/>
            <person name="Amann R."/>
            <person name="Jetten M.S.M."/>
            <person name="Mascher T."/>
            <person name="Medema M.H."/>
            <person name="Devos D.P."/>
            <person name="Kaster A.-K."/>
            <person name="Ovreas L."/>
            <person name="Rohde M."/>
            <person name="Galperin M.Y."/>
            <person name="Jogler C."/>
        </authorList>
    </citation>
    <scope>NUCLEOTIDE SEQUENCE [LARGE SCALE GENOMIC DNA]</scope>
    <source>
        <strain evidence="3 4">Q31a</strain>
    </source>
</reference>
<gene>
    <name evidence="3" type="ORF">Q31a_25340</name>
</gene>
<feature type="compositionally biased region" description="Polar residues" evidence="1">
    <location>
        <begin position="215"/>
        <end position="224"/>
    </location>
</feature>
<dbReference type="CDD" id="cd06171">
    <property type="entry name" value="Sigma70_r4"/>
    <property type="match status" value="1"/>
</dbReference>
<evidence type="ECO:0000313" key="4">
    <source>
        <dbReference type="Proteomes" id="UP000318017"/>
    </source>
</evidence>
<dbReference type="EMBL" id="CP036298">
    <property type="protein sequence ID" value="QDV24219.1"/>
    <property type="molecule type" value="Genomic_DNA"/>
</dbReference>
<evidence type="ECO:0000256" key="1">
    <source>
        <dbReference type="SAM" id="MobiDB-lite"/>
    </source>
</evidence>
<evidence type="ECO:0000313" key="3">
    <source>
        <dbReference type="EMBL" id="QDV24219.1"/>
    </source>
</evidence>
<dbReference type="Pfam" id="PF08281">
    <property type="entry name" value="Sigma70_r4_2"/>
    <property type="match status" value="1"/>
</dbReference>
<dbReference type="InterPro" id="IPR036388">
    <property type="entry name" value="WH-like_DNA-bd_sf"/>
</dbReference>
<proteinExistence type="predicted"/>
<dbReference type="NCBIfam" id="TIGR02937">
    <property type="entry name" value="sigma70-ECF"/>
    <property type="match status" value="1"/>
</dbReference>
<name>A0A518G6L1_9BACT</name>
<dbReference type="AlphaFoldDB" id="A0A518G6L1"/>
<dbReference type="InterPro" id="IPR013324">
    <property type="entry name" value="RNA_pol_sigma_r3/r4-like"/>
</dbReference>
<dbReference type="Gene3D" id="1.10.10.10">
    <property type="entry name" value="Winged helix-like DNA-binding domain superfamily/Winged helix DNA-binding domain"/>
    <property type="match status" value="1"/>
</dbReference>
<feature type="domain" description="RNA polymerase sigma factor 70 region 4 type 2" evidence="2">
    <location>
        <begin position="143"/>
        <end position="192"/>
    </location>
</feature>
<keyword evidence="4" id="KW-1185">Reference proteome</keyword>